<dbReference type="Pfam" id="PF02952">
    <property type="entry name" value="Fucose_iso_C"/>
    <property type="match status" value="1"/>
</dbReference>
<feature type="active site" description="Proton acceptor" evidence="7">
    <location>
        <position position="340"/>
    </location>
</feature>
<keyword evidence="6 7" id="KW-0119">Carbohydrate metabolism</keyword>
<evidence type="ECO:0000313" key="12">
    <source>
        <dbReference type="Proteomes" id="UP000310506"/>
    </source>
</evidence>
<dbReference type="Pfam" id="PF07882">
    <property type="entry name" value="Fucose_iso_N2"/>
    <property type="match status" value="1"/>
</dbReference>
<organism evidence="11 12">
    <name type="scientific">Vagococcus silagei</name>
    <dbReference type="NCBI Taxonomy" id="2508885"/>
    <lineage>
        <taxon>Bacteria</taxon>
        <taxon>Bacillati</taxon>
        <taxon>Bacillota</taxon>
        <taxon>Bacilli</taxon>
        <taxon>Lactobacillales</taxon>
        <taxon>Enterococcaceae</taxon>
        <taxon>Vagococcus</taxon>
    </lineage>
</organism>
<keyword evidence="1 7" id="KW-0963">Cytoplasm</keyword>
<dbReference type="GO" id="GO:0042355">
    <property type="term" value="P:L-fucose catabolic process"/>
    <property type="evidence" value="ECO:0007669"/>
    <property type="project" value="UniProtKB-UniRule"/>
</dbReference>
<dbReference type="PANTHER" id="PTHR37840:SF1">
    <property type="entry name" value="L-FUCOSE ISOMERASE"/>
    <property type="match status" value="1"/>
</dbReference>
<dbReference type="GO" id="GO:0005737">
    <property type="term" value="C:cytoplasm"/>
    <property type="evidence" value="ECO:0007669"/>
    <property type="project" value="UniProtKB-SubCell"/>
</dbReference>
<evidence type="ECO:0000259" key="9">
    <source>
        <dbReference type="Pfam" id="PF07881"/>
    </source>
</evidence>
<comment type="caution">
    <text evidence="11">The sequence shown here is derived from an EMBL/GenBank/DDBJ whole genome shotgun (WGS) entry which is preliminary data.</text>
</comment>
<dbReference type="HAMAP" id="MF_01254">
    <property type="entry name" value="Fucose_iso"/>
    <property type="match status" value="1"/>
</dbReference>
<dbReference type="InterPro" id="IPR015888">
    <property type="entry name" value="Fuc_isomerase_C"/>
</dbReference>
<protein>
    <recommendedName>
        <fullName evidence="7">L-fucose isomerase</fullName>
        <shortName evidence="7">FucIase</shortName>
        <ecNumber evidence="7">5.3.1.25</ecNumber>
    </recommendedName>
    <alternativeName>
        <fullName evidence="7">6-deoxy-L-galactose isomerase</fullName>
    </alternativeName>
</protein>
<sequence length="593" mass="65695">MNYPKLGIRPVIDGRQGGVRESLEEKTMAMAVAAKELIESSLHYADGTPVQCVIADRTIGGRGDAGEVDNQFLGENIIGTLSVTPSWCYGTETLDLNNQTIKAIWGFNGTERPGAVYLAAAMAGYAQKGYPAFKIYGKEVQELDDNSIPEDVKQKILSFAKGVFAVGQMKGKSYVNLGSSCMGIAGSQADSQLFTKYLGMTLEYVDMTEILRRITLEIYDPKEYEIALQWIKDHCKEGLDPNAGKDFPEIITKSKVVPANEDWEFIAKQALVIRDILFGNENLKDLGWHEEARGRNAISGGFQGQRQWTDWLPNGDFTEAIMASTFDWSGARPVTAFATENDTLNAVSMLFGTLLTNKSPIFSDVRTYWGPESVERVTGKKLTGKAENGILHLINSGASALDWSGAVKDEAGQPTMKAFWEMTDGDIQACLDKTDWCRANYEYFRGGGFSSHFYTDVEMPVTMIRVNIVDGVGPTLQVAEGYTCVLDDDIHNILDKRTDRTWPTTWFAPRVGMPGFEDVYTVMDNWGANHGATVHGHIGDEVLTLASMLRIPVALHNIPKERIFRPHAFTGFGTKDQEYVDFKACETFGPLYK</sequence>
<evidence type="ECO:0000313" key="11">
    <source>
        <dbReference type="EMBL" id="THB60767.1"/>
    </source>
</evidence>
<keyword evidence="5 7" id="KW-0294">Fucose metabolism</keyword>
<proteinExistence type="inferred from homology"/>
<comment type="cofactor">
    <cofactor evidence="7">
        <name>Mn(2+)</name>
        <dbReference type="ChEBI" id="CHEBI:29035"/>
    </cofactor>
</comment>
<dbReference type="NCBIfam" id="TIGR01089">
    <property type="entry name" value="fucI"/>
    <property type="match status" value="1"/>
</dbReference>
<comment type="pathway">
    <text evidence="7">Carbohydrate degradation; L-fucose degradation; L-lactaldehyde and glycerone phosphate from L-fucose: step 1/3.</text>
</comment>
<accession>A0A4S3B3E6</accession>
<reference evidence="11 12" key="1">
    <citation type="submission" date="2019-01" db="EMBL/GenBank/DDBJ databases">
        <title>Vagococcus silagei sp. nov. isolated from brewer's grain.</title>
        <authorList>
            <person name="Guu J.-R."/>
        </authorList>
    </citation>
    <scope>NUCLEOTIDE SEQUENCE [LARGE SCALE GENOMIC DNA]</scope>
    <source>
        <strain evidence="11 12">2B-2</strain>
    </source>
</reference>
<evidence type="ECO:0000256" key="5">
    <source>
        <dbReference type="ARBA" id="ARBA00023253"/>
    </source>
</evidence>
<comment type="function">
    <text evidence="7">Converts the aldose L-fucose into the corresponding ketose L-fuculose.</text>
</comment>
<dbReference type="GO" id="GO:0030145">
    <property type="term" value="F:manganese ion binding"/>
    <property type="evidence" value="ECO:0007669"/>
    <property type="project" value="UniProtKB-UniRule"/>
</dbReference>
<dbReference type="EC" id="5.3.1.25" evidence="7"/>
<evidence type="ECO:0000256" key="7">
    <source>
        <dbReference type="HAMAP-Rule" id="MF_01254"/>
    </source>
</evidence>
<dbReference type="InterPro" id="IPR012888">
    <property type="entry name" value="Fucose_iso_N1"/>
</dbReference>
<dbReference type="GO" id="GO:0008736">
    <property type="term" value="F:L-fucose isomerase activity"/>
    <property type="evidence" value="ECO:0007669"/>
    <property type="project" value="UniProtKB-UniRule"/>
</dbReference>
<evidence type="ECO:0000256" key="4">
    <source>
        <dbReference type="ARBA" id="ARBA00023235"/>
    </source>
</evidence>
<dbReference type="GO" id="GO:0019571">
    <property type="term" value="P:D-arabinose catabolic process"/>
    <property type="evidence" value="ECO:0007669"/>
    <property type="project" value="TreeGrafter"/>
</dbReference>
<dbReference type="SUPFAM" id="SSF53743">
    <property type="entry name" value="FucI/AraA N-terminal and middle domains"/>
    <property type="match status" value="1"/>
</dbReference>
<keyword evidence="2 7" id="KW-0479">Metal-binding</keyword>
<dbReference type="PANTHER" id="PTHR37840">
    <property type="entry name" value="L-FUCOSE ISOMERASE"/>
    <property type="match status" value="1"/>
</dbReference>
<evidence type="ECO:0000259" key="8">
    <source>
        <dbReference type="Pfam" id="PF02952"/>
    </source>
</evidence>
<comment type="subcellular location">
    <subcellularLocation>
        <location evidence="7">Cytoplasm</location>
    </subcellularLocation>
</comment>
<dbReference type="InterPro" id="IPR038391">
    <property type="entry name" value="Fucose_iso_dom1_sf"/>
</dbReference>
<evidence type="ECO:0000256" key="1">
    <source>
        <dbReference type="ARBA" id="ARBA00022490"/>
    </source>
</evidence>
<name>A0A4S3B3E6_9ENTE</name>
<feature type="binding site" evidence="7">
    <location>
        <position position="364"/>
    </location>
    <ligand>
        <name>Mn(2+)</name>
        <dbReference type="ChEBI" id="CHEBI:29035"/>
    </ligand>
</feature>
<comment type="catalytic activity">
    <reaction evidence="7">
        <text>L-fucose = L-fuculose</text>
        <dbReference type="Rhea" id="RHEA:17233"/>
        <dbReference type="ChEBI" id="CHEBI:2181"/>
        <dbReference type="ChEBI" id="CHEBI:17617"/>
        <dbReference type="EC" id="5.3.1.25"/>
    </reaction>
</comment>
<dbReference type="InterPro" id="IPR004216">
    <property type="entry name" value="Fuc/Ara_isomerase_C"/>
</dbReference>
<gene>
    <name evidence="7" type="primary">fucI</name>
    <name evidence="11" type="ORF">ESZ54_09030</name>
</gene>
<keyword evidence="12" id="KW-1185">Reference proteome</keyword>
<feature type="domain" description="L-fucose isomerase N-terminal-1" evidence="9">
    <location>
        <begin position="3"/>
        <end position="171"/>
    </location>
</feature>
<dbReference type="Proteomes" id="UP000310506">
    <property type="component" value="Unassembled WGS sequence"/>
</dbReference>
<feature type="domain" description="L-fucose isomerase C-terminal" evidence="8">
    <location>
        <begin position="393"/>
        <end position="554"/>
    </location>
</feature>
<dbReference type="UniPathway" id="UPA00563">
    <property type="reaction ID" value="UER00624"/>
</dbReference>
<dbReference type="InterPro" id="IPR009015">
    <property type="entry name" value="Fucose_isomerase_N/cen_sf"/>
</dbReference>
<evidence type="ECO:0000259" key="10">
    <source>
        <dbReference type="Pfam" id="PF07882"/>
    </source>
</evidence>
<dbReference type="Gene3D" id="3.40.50.1070">
    <property type="match status" value="1"/>
</dbReference>
<dbReference type="GO" id="GO:0008790">
    <property type="term" value="F:arabinose isomerase activity"/>
    <property type="evidence" value="ECO:0007669"/>
    <property type="project" value="TreeGrafter"/>
</dbReference>
<dbReference type="SUPFAM" id="SSF50443">
    <property type="entry name" value="FucI/AraA C-terminal domain-like"/>
    <property type="match status" value="1"/>
</dbReference>
<evidence type="ECO:0000256" key="6">
    <source>
        <dbReference type="ARBA" id="ARBA00023277"/>
    </source>
</evidence>
<dbReference type="EMBL" id="SDGV01000018">
    <property type="protein sequence ID" value="THB60767.1"/>
    <property type="molecule type" value="Genomic_DNA"/>
</dbReference>
<dbReference type="InterPro" id="IPR038393">
    <property type="entry name" value="Fuc_iso_dom3_sf"/>
</dbReference>
<dbReference type="Gene3D" id="3.40.275.10">
    <property type="entry name" value="L-fucose Isomerase, Chain A, domain 2"/>
    <property type="match status" value="1"/>
</dbReference>
<keyword evidence="4 7" id="KW-0413">Isomerase</keyword>
<dbReference type="NCBIfam" id="NF008220">
    <property type="entry name" value="PRK10991.1"/>
    <property type="match status" value="1"/>
</dbReference>
<feature type="domain" description="L-fucose isomerase N-terminal-2" evidence="10">
    <location>
        <begin position="172"/>
        <end position="357"/>
    </location>
</feature>
<feature type="binding site" evidence="7">
    <location>
        <position position="530"/>
    </location>
    <ligand>
        <name>Mn(2+)</name>
        <dbReference type="ChEBI" id="CHEBI:29035"/>
    </ligand>
</feature>
<evidence type="ECO:0000256" key="3">
    <source>
        <dbReference type="ARBA" id="ARBA00023211"/>
    </source>
</evidence>
<dbReference type="InterPro" id="IPR038392">
    <property type="entry name" value="Fucose_isomerase_dom2_sf"/>
</dbReference>
<feature type="active site" description="Proton acceptor" evidence="7">
    <location>
        <position position="364"/>
    </location>
</feature>
<comment type="similarity">
    <text evidence="7">Belongs to the L-fucose isomerase family.</text>
</comment>
<dbReference type="OrthoDB" id="9760430at2"/>
<dbReference type="Gene3D" id="3.20.14.10">
    <property type="entry name" value="L-fucose/L-arabinose isomerase, C-terminal"/>
    <property type="match status" value="1"/>
</dbReference>
<dbReference type="InterPro" id="IPR012889">
    <property type="entry name" value="Fucose_isomerase_N2"/>
</dbReference>
<evidence type="ECO:0000256" key="2">
    <source>
        <dbReference type="ARBA" id="ARBA00022723"/>
    </source>
</evidence>
<keyword evidence="3 7" id="KW-0464">Manganese</keyword>
<feature type="binding site" evidence="7">
    <location>
        <position position="340"/>
    </location>
    <ligand>
        <name>Mn(2+)</name>
        <dbReference type="ChEBI" id="CHEBI:29035"/>
    </ligand>
</feature>
<dbReference type="Pfam" id="PF07881">
    <property type="entry name" value="Fucose_iso_N1"/>
    <property type="match status" value="1"/>
</dbReference>
<dbReference type="AlphaFoldDB" id="A0A4S3B3E6"/>
<dbReference type="InterPro" id="IPR005763">
    <property type="entry name" value="Fucose_isomerase"/>
</dbReference>